<evidence type="ECO:0000313" key="2">
    <source>
        <dbReference type="Proteomes" id="UP001165121"/>
    </source>
</evidence>
<reference evidence="1" key="1">
    <citation type="submission" date="2023-04" db="EMBL/GenBank/DDBJ databases">
        <title>Phytophthora fragariaefolia NBRC 109709.</title>
        <authorList>
            <person name="Ichikawa N."/>
            <person name="Sato H."/>
            <person name="Tonouchi N."/>
        </authorList>
    </citation>
    <scope>NUCLEOTIDE SEQUENCE</scope>
    <source>
        <strain evidence="1">NBRC 109709</strain>
    </source>
</reference>
<dbReference type="EMBL" id="BSXT01002691">
    <property type="protein sequence ID" value="GMF50413.1"/>
    <property type="molecule type" value="Genomic_DNA"/>
</dbReference>
<dbReference type="Proteomes" id="UP001165121">
    <property type="component" value="Unassembled WGS sequence"/>
</dbReference>
<proteinExistence type="predicted"/>
<dbReference type="AlphaFoldDB" id="A0A9W7D0E5"/>
<organism evidence="1 2">
    <name type="scientific">Phytophthora fragariaefolia</name>
    <dbReference type="NCBI Taxonomy" id="1490495"/>
    <lineage>
        <taxon>Eukaryota</taxon>
        <taxon>Sar</taxon>
        <taxon>Stramenopiles</taxon>
        <taxon>Oomycota</taxon>
        <taxon>Peronosporomycetes</taxon>
        <taxon>Peronosporales</taxon>
        <taxon>Peronosporaceae</taxon>
        <taxon>Phytophthora</taxon>
    </lineage>
</organism>
<gene>
    <name evidence="1" type="ORF">Pfra01_002012300</name>
</gene>
<sequence length="103" mass="11518">MLIADVIENYNNTFHSSIGMTPNQAKGQVIDADLTHNQVEADLTQKEFEFGSNVLYRLNMQAFDKEAAWSKAVCTIVGTDGYRVQIRSKNGHPLQSAKRSQKS</sequence>
<accession>A0A9W7D0E5</accession>
<protein>
    <submittedName>
        <fullName evidence="1">Unnamed protein product</fullName>
    </submittedName>
</protein>
<dbReference type="OrthoDB" id="6621683at2759"/>
<evidence type="ECO:0000313" key="1">
    <source>
        <dbReference type="EMBL" id="GMF50413.1"/>
    </source>
</evidence>
<name>A0A9W7D0E5_9STRA</name>
<keyword evidence="2" id="KW-1185">Reference proteome</keyword>
<comment type="caution">
    <text evidence="1">The sequence shown here is derived from an EMBL/GenBank/DDBJ whole genome shotgun (WGS) entry which is preliminary data.</text>
</comment>